<sequence length="102" mass="11926">MVEKKIAQLTPKEILEKEFKTSLKGYNQDEVDKFLDTVIKDYELFQKRIDVLENENAKLKLDADKLAQQQTRQVPPAGNTNYDILKRLSNLEKHVFGNKLFD</sequence>
<dbReference type="Gene3D" id="6.10.250.660">
    <property type="match status" value="1"/>
</dbReference>
<evidence type="ECO:0000256" key="5">
    <source>
        <dbReference type="ARBA" id="ARBA00023054"/>
    </source>
</evidence>
<name>A0A1S2L6Y1_9BACI</name>
<dbReference type="AlphaFoldDB" id="A0A1S2L6Y1"/>
<gene>
    <name evidence="9" type="primary">gpsB</name>
    <name evidence="9" type="ORF">AWH56_019405</name>
    <name evidence="8" type="ORF">AWH56_20380</name>
</gene>
<evidence type="ECO:0000256" key="2">
    <source>
        <dbReference type="ARBA" id="ARBA00022490"/>
    </source>
</evidence>
<organism evidence="8 10">
    <name type="scientific">Anaerobacillus isosaccharinicus</name>
    <dbReference type="NCBI Taxonomy" id="1532552"/>
    <lineage>
        <taxon>Bacteria</taxon>
        <taxon>Bacillati</taxon>
        <taxon>Bacillota</taxon>
        <taxon>Bacilli</taxon>
        <taxon>Bacillales</taxon>
        <taxon>Bacillaceae</taxon>
        <taxon>Anaerobacillus</taxon>
    </lineage>
</organism>
<accession>A0A1S2L6Y1</accession>
<evidence type="ECO:0000256" key="4">
    <source>
        <dbReference type="ARBA" id="ARBA00022960"/>
    </source>
</evidence>
<comment type="subcellular location">
    <subcellularLocation>
        <location evidence="1">Cytoplasm</location>
    </subcellularLocation>
</comment>
<evidence type="ECO:0000256" key="1">
    <source>
        <dbReference type="ARBA" id="ARBA00004496"/>
    </source>
</evidence>
<dbReference type="RefSeq" id="WP_071318798.1">
    <property type="nucleotide sequence ID" value="NZ_CP063356.2"/>
</dbReference>
<dbReference type="Proteomes" id="UP000180175">
    <property type="component" value="Chromosome"/>
</dbReference>
<evidence type="ECO:0000313" key="8">
    <source>
        <dbReference type="EMBL" id="OIJ07517.1"/>
    </source>
</evidence>
<dbReference type="KEGG" id="aia:AWH56_019405"/>
<dbReference type="GO" id="GO:0005737">
    <property type="term" value="C:cytoplasm"/>
    <property type="evidence" value="ECO:0007669"/>
    <property type="project" value="UniProtKB-SubCell"/>
</dbReference>
<evidence type="ECO:0000256" key="7">
    <source>
        <dbReference type="SAM" id="Coils"/>
    </source>
</evidence>
<evidence type="ECO:0000256" key="6">
    <source>
        <dbReference type="ARBA" id="ARBA00023306"/>
    </source>
</evidence>
<dbReference type="Pfam" id="PF05103">
    <property type="entry name" value="DivIVA"/>
    <property type="match status" value="1"/>
</dbReference>
<dbReference type="NCBIfam" id="TIGR03544">
    <property type="entry name" value="DivI1A_domain"/>
    <property type="match status" value="1"/>
</dbReference>
<reference evidence="9 10" key="2">
    <citation type="journal article" date="2017" name="Genome Announc.">
        <title>Draft Genome Sequences of Four Alkaliphilic Bacteria Belonging to the Anaerobacillus Genus.</title>
        <authorList>
            <person name="Bassil N.M."/>
            <person name="Lloyd J.R."/>
        </authorList>
    </citation>
    <scope>NUCLEOTIDE SEQUENCE [LARGE SCALE GENOMIC DNA]</scope>
    <source>
        <strain evidence="9 10">NB2006</strain>
    </source>
</reference>
<dbReference type="PIRSF" id="PIRSF029938">
    <property type="entry name" value="UCP029938"/>
    <property type="match status" value="1"/>
</dbReference>
<keyword evidence="4" id="KW-0133">Cell shape</keyword>
<proteinExistence type="predicted"/>
<dbReference type="EMBL" id="LQXD01000170">
    <property type="protein sequence ID" value="OIJ07517.1"/>
    <property type="molecule type" value="Genomic_DNA"/>
</dbReference>
<evidence type="ECO:0000256" key="3">
    <source>
        <dbReference type="ARBA" id="ARBA00022618"/>
    </source>
</evidence>
<reference evidence="9 10" key="3">
    <citation type="journal article" date="2019" name="Int. J. Syst. Evol. Microbiol.">
        <title>Anaerobacillus isosaccharinicus sp. nov., an alkaliphilic bacterium which degrades isosaccharinic acid.</title>
        <authorList>
            <person name="Bassil N.M."/>
            <person name="Lloyd J.R."/>
        </authorList>
    </citation>
    <scope>NUCLEOTIDE SEQUENCE [LARGE SCALE GENOMIC DNA]</scope>
    <source>
        <strain evidence="9 10">NB2006</strain>
    </source>
</reference>
<evidence type="ECO:0000313" key="10">
    <source>
        <dbReference type="Proteomes" id="UP000180175"/>
    </source>
</evidence>
<keyword evidence="3 8" id="KW-0132">Cell division</keyword>
<protein>
    <submittedName>
        <fullName evidence="8">Cell division protein DivIVA</fullName>
    </submittedName>
    <submittedName>
        <fullName evidence="9">Cell division regulator GpsB</fullName>
    </submittedName>
</protein>
<dbReference type="OrthoDB" id="389699at2"/>
<dbReference type="NCBIfam" id="NF010725">
    <property type="entry name" value="PRK14127.1"/>
    <property type="match status" value="1"/>
</dbReference>
<reference evidence="8 10" key="1">
    <citation type="submission" date="2016-10" db="EMBL/GenBank/DDBJ databases">
        <title>Draft genome sequences of four alkaliphilic bacteria belonging to the Anaerobacillus genus.</title>
        <authorList>
            <person name="Bassil N.M."/>
            <person name="Lloyd J.R."/>
        </authorList>
    </citation>
    <scope>NUCLEOTIDE SEQUENCE [LARGE SCALE GENOMIC DNA]</scope>
    <source>
        <strain evidence="8 10">NB2006</strain>
    </source>
</reference>
<dbReference type="PANTHER" id="PTHR35794:SF1">
    <property type="entry name" value="CELL CYCLE PROTEIN GPSB"/>
    <property type="match status" value="1"/>
</dbReference>
<dbReference type="GO" id="GO:0008360">
    <property type="term" value="P:regulation of cell shape"/>
    <property type="evidence" value="ECO:0007669"/>
    <property type="project" value="UniProtKB-KW"/>
</dbReference>
<keyword evidence="6" id="KW-0131">Cell cycle</keyword>
<keyword evidence="10" id="KW-1185">Reference proteome</keyword>
<reference evidence="9" key="4">
    <citation type="submission" date="2020-10" db="EMBL/GenBank/DDBJ databases">
        <authorList>
            <person name="Bassil N.M."/>
            <person name="Lloyd J.R."/>
        </authorList>
    </citation>
    <scope>NUCLEOTIDE SEQUENCE</scope>
    <source>
        <strain evidence="9">NB2006</strain>
    </source>
</reference>
<keyword evidence="2" id="KW-0963">Cytoplasm</keyword>
<dbReference type="InterPro" id="IPR007793">
    <property type="entry name" value="DivIVA_fam"/>
</dbReference>
<dbReference type="PANTHER" id="PTHR35794">
    <property type="entry name" value="CELL DIVISION PROTEIN DIVIVA"/>
    <property type="match status" value="1"/>
</dbReference>
<dbReference type="EMBL" id="CP063356">
    <property type="protein sequence ID" value="QOY34866.1"/>
    <property type="molecule type" value="Genomic_DNA"/>
</dbReference>
<dbReference type="InterPro" id="IPR011229">
    <property type="entry name" value="Cell_cycle_GpsB"/>
</dbReference>
<evidence type="ECO:0000313" key="9">
    <source>
        <dbReference type="EMBL" id="QOY34866.1"/>
    </source>
</evidence>
<feature type="coiled-coil region" evidence="7">
    <location>
        <begin position="35"/>
        <end position="69"/>
    </location>
</feature>
<dbReference type="GO" id="GO:0051301">
    <property type="term" value="P:cell division"/>
    <property type="evidence" value="ECO:0007669"/>
    <property type="project" value="UniProtKB-KW"/>
</dbReference>
<keyword evidence="5 7" id="KW-0175">Coiled coil</keyword>
<dbReference type="InterPro" id="IPR019933">
    <property type="entry name" value="DivIVA_domain"/>
</dbReference>